<dbReference type="PANTHER" id="PTHR43739:SF5">
    <property type="entry name" value="EXO-ALPHA-SIALIDASE"/>
    <property type="match status" value="1"/>
</dbReference>
<dbReference type="InterPro" id="IPR052025">
    <property type="entry name" value="Xyloglucanase_GH74"/>
</dbReference>
<dbReference type="AlphaFoldDB" id="A0A2M7VG97"/>
<keyword evidence="1" id="KW-0677">Repeat</keyword>
<dbReference type="SUPFAM" id="SSF110296">
    <property type="entry name" value="Oligoxyloglucan reducing end-specific cellobiohydrolase"/>
    <property type="match status" value="2"/>
</dbReference>
<evidence type="ECO:0000256" key="1">
    <source>
        <dbReference type="ARBA" id="ARBA00022737"/>
    </source>
</evidence>
<dbReference type="Proteomes" id="UP000230405">
    <property type="component" value="Unassembled WGS sequence"/>
</dbReference>
<proteinExistence type="predicted"/>
<dbReference type="InterPro" id="IPR031778">
    <property type="entry name" value="Sortilin_N"/>
</dbReference>
<dbReference type="CDD" id="cd15482">
    <property type="entry name" value="Sialidase_non-viral"/>
    <property type="match status" value="1"/>
</dbReference>
<feature type="domain" description="Sortilin N-terminal" evidence="2">
    <location>
        <begin position="215"/>
        <end position="321"/>
    </location>
</feature>
<evidence type="ECO:0000259" key="2">
    <source>
        <dbReference type="Pfam" id="PF15902"/>
    </source>
</evidence>
<accession>A0A2M7VG97</accession>
<protein>
    <recommendedName>
        <fullName evidence="2">Sortilin N-terminal domain-containing protein</fullName>
    </recommendedName>
</protein>
<name>A0A2M7VG97_9BACT</name>
<dbReference type="Pfam" id="PF15902">
    <property type="entry name" value="Sortilin-Vps10"/>
    <property type="match status" value="1"/>
</dbReference>
<organism evidence="3 4">
    <name type="scientific">Candidatus Komeilibacteria bacterium CG_4_10_14_0_2_um_filter_37_10</name>
    <dbReference type="NCBI Taxonomy" id="1974470"/>
    <lineage>
        <taxon>Bacteria</taxon>
        <taxon>Candidatus Komeiliibacteriota</taxon>
    </lineage>
</organism>
<comment type="caution">
    <text evidence="3">The sequence shown here is derived from an EMBL/GenBank/DDBJ whole genome shotgun (WGS) entry which is preliminary data.</text>
</comment>
<reference evidence="4" key="1">
    <citation type="submission" date="2017-09" db="EMBL/GenBank/DDBJ databases">
        <title>Depth-based differentiation of microbial function through sediment-hosted aquifers and enrichment of novel symbionts in the deep terrestrial subsurface.</title>
        <authorList>
            <person name="Probst A.J."/>
            <person name="Ladd B."/>
            <person name="Jarett J.K."/>
            <person name="Geller-Mcgrath D.E."/>
            <person name="Sieber C.M.K."/>
            <person name="Emerson J.B."/>
            <person name="Anantharaman K."/>
            <person name="Thomas B.C."/>
            <person name="Malmstrom R."/>
            <person name="Stieglmeier M."/>
            <person name="Klingl A."/>
            <person name="Woyke T."/>
            <person name="Ryan C.M."/>
            <person name="Banfield J.F."/>
        </authorList>
    </citation>
    <scope>NUCLEOTIDE SEQUENCE [LARGE SCALE GENOMIC DNA]</scope>
</reference>
<gene>
    <name evidence="3" type="ORF">COX77_00995</name>
</gene>
<dbReference type="Gene3D" id="2.130.10.10">
    <property type="entry name" value="YVTN repeat-like/Quinoprotein amine dehydrogenase"/>
    <property type="match status" value="3"/>
</dbReference>
<sequence>MSKRNLFLVLVIALISLPLSGCFIKVNQSPVGSQEGVFMSSDLGDNWQNVSNLLSVGQQENFAAADIVLLVKDPQDNKVIYAGSRINGLYFTVNGGTGWQRTLENVGGINDIAVSYFDHCTIFTAAVNQLYRSTDCTRNWQSVFNESRPEARITTVVTDSNDSNVVFAANNLGSLYQSTNQGKSWKSLYNFAADVREILISKKNIIYVATINKGIFRSVDRGATWNNVTDTGENQWRGMNNWRDLLLDPNNQSRVIYANNYGIFESLDDGQNWRSLPLLTPPSAVTISSLSVSYQDSKKMYYLANNTFYLSVDGGQNWATKKIATTSNFVTLLTIAGPEEVIYAGAAK</sequence>
<evidence type="ECO:0000313" key="4">
    <source>
        <dbReference type="Proteomes" id="UP000230405"/>
    </source>
</evidence>
<dbReference type="InterPro" id="IPR015943">
    <property type="entry name" value="WD40/YVTN_repeat-like_dom_sf"/>
</dbReference>
<evidence type="ECO:0000313" key="3">
    <source>
        <dbReference type="EMBL" id="PIZ99637.1"/>
    </source>
</evidence>
<dbReference type="PANTHER" id="PTHR43739">
    <property type="entry name" value="XYLOGLUCANASE (EUROFUNG)"/>
    <property type="match status" value="1"/>
</dbReference>
<dbReference type="GO" id="GO:0010411">
    <property type="term" value="P:xyloglucan metabolic process"/>
    <property type="evidence" value="ECO:0007669"/>
    <property type="project" value="TreeGrafter"/>
</dbReference>
<dbReference type="EMBL" id="PFPO01000018">
    <property type="protein sequence ID" value="PIZ99637.1"/>
    <property type="molecule type" value="Genomic_DNA"/>
</dbReference>